<evidence type="ECO:0000313" key="7">
    <source>
        <dbReference type="Proteomes" id="UP000830639"/>
    </source>
</evidence>
<evidence type="ECO:0000259" key="4">
    <source>
        <dbReference type="Pfam" id="PF01551"/>
    </source>
</evidence>
<dbReference type="Gene3D" id="2.70.70.10">
    <property type="entry name" value="Glucose Permease (Domain IIA)"/>
    <property type="match status" value="1"/>
</dbReference>
<reference evidence="6 7" key="1">
    <citation type="submission" date="2022-04" db="EMBL/GenBank/DDBJ databases">
        <title>Mechanism of arsenic methylation and mitigation arsenic toxicity by Bacillus sp. LH14 from an Arsenic-Contaminated Paddy Soil.</title>
        <authorList>
            <person name="Wang D."/>
        </authorList>
    </citation>
    <scope>NUCLEOTIDE SEQUENCE [LARGE SCALE GENOMIC DNA]</scope>
    <source>
        <strain evidence="6 7">LH14</strain>
    </source>
</reference>
<keyword evidence="1 3" id="KW-0732">Signal</keyword>
<dbReference type="PANTHER" id="PTHR21666:SF270">
    <property type="entry name" value="MUREIN HYDROLASE ACTIVATOR ENVC"/>
    <property type="match status" value="1"/>
</dbReference>
<sequence length="405" mass="45273">MKLKNNRIALVVLASSISLASLPASAFAQNSSNAEVNRIQEKKATVHKQTQEAKNEIAKLENQQRALLNSLDTLEATIKEAKNKTVKKEDEINQGKKNIERLEKELNELKIRMDQRQEILNERMRSLQKSGGNVTYLDVILGSASFNDLIQRISAVGTFMKADKEIINEQQNDLNSVKEKKNKLGETQTVLEKDKVKLVTLSNTLIKQENEMKKLLNEMKDQVHEKEQNVLNLEEQEELLTQQEKAMKAARSGTRKTFSNVANSSGLPTVSSGNFTRPADGFLSSGFGYRKFDNEMHWGLDIVKKGNVPIVSTADGVVIRAYQSSSYGNVVYITHNIDGKTFTSVYAHMTKFIVSTGQTVTKGQQIGIMGNTGQSFGQHLHFELHAGQWNQAKSNAVDPAKYINM</sequence>
<feature type="chain" id="PRO_5045464705" evidence="3">
    <location>
        <begin position="29"/>
        <end position="405"/>
    </location>
</feature>
<evidence type="ECO:0000259" key="5">
    <source>
        <dbReference type="Pfam" id="PF24568"/>
    </source>
</evidence>
<evidence type="ECO:0000256" key="2">
    <source>
        <dbReference type="SAM" id="Coils"/>
    </source>
</evidence>
<dbReference type="InterPro" id="IPR050570">
    <property type="entry name" value="Cell_wall_metabolism_enzyme"/>
</dbReference>
<dbReference type="Pfam" id="PF24568">
    <property type="entry name" value="CC_PcsB"/>
    <property type="match status" value="1"/>
</dbReference>
<proteinExistence type="predicted"/>
<dbReference type="InterPro" id="IPR057309">
    <property type="entry name" value="PcsB_CC"/>
</dbReference>
<feature type="coiled-coil region" evidence="2">
    <location>
        <begin position="160"/>
        <end position="253"/>
    </location>
</feature>
<evidence type="ECO:0000256" key="3">
    <source>
        <dbReference type="SAM" id="SignalP"/>
    </source>
</evidence>
<keyword evidence="2" id="KW-0175">Coiled coil</keyword>
<feature type="signal peptide" evidence="3">
    <location>
        <begin position="1"/>
        <end position="28"/>
    </location>
</feature>
<dbReference type="Pfam" id="PF01551">
    <property type="entry name" value="Peptidase_M23"/>
    <property type="match status" value="1"/>
</dbReference>
<accession>A0ABY4JQK1</accession>
<feature type="coiled-coil region" evidence="2">
    <location>
        <begin position="36"/>
        <end position="119"/>
    </location>
</feature>
<dbReference type="Gene3D" id="6.10.250.3150">
    <property type="match status" value="1"/>
</dbReference>
<dbReference type="InterPro" id="IPR011055">
    <property type="entry name" value="Dup_hybrid_motif"/>
</dbReference>
<dbReference type="RefSeq" id="WP_248269030.1">
    <property type="nucleotide sequence ID" value="NZ_CP096034.1"/>
</dbReference>
<dbReference type="SUPFAM" id="SSF51261">
    <property type="entry name" value="Duplicated hybrid motif"/>
    <property type="match status" value="1"/>
</dbReference>
<organism evidence="6 7">
    <name type="scientific">Gottfriedia acidiceleris</name>
    <dbReference type="NCBI Taxonomy" id="371036"/>
    <lineage>
        <taxon>Bacteria</taxon>
        <taxon>Bacillati</taxon>
        <taxon>Bacillota</taxon>
        <taxon>Bacilli</taxon>
        <taxon>Bacillales</taxon>
        <taxon>Bacillaceae</taxon>
        <taxon>Gottfriedia</taxon>
    </lineage>
</organism>
<dbReference type="PANTHER" id="PTHR21666">
    <property type="entry name" value="PEPTIDASE-RELATED"/>
    <property type="match status" value="1"/>
</dbReference>
<gene>
    <name evidence="6" type="ORF">MY490_09885</name>
</gene>
<feature type="domain" description="M23ase beta-sheet core" evidence="4">
    <location>
        <begin position="296"/>
        <end position="393"/>
    </location>
</feature>
<dbReference type="Proteomes" id="UP000830639">
    <property type="component" value="Chromosome"/>
</dbReference>
<evidence type="ECO:0000313" key="6">
    <source>
        <dbReference type="EMBL" id="UPM56115.1"/>
    </source>
</evidence>
<keyword evidence="7" id="KW-1185">Reference proteome</keyword>
<name>A0ABY4JQK1_9BACI</name>
<feature type="domain" description="Peptidoglycan hydrolase PcsB coiled-coil" evidence="5">
    <location>
        <begin position="107"/>
        <end position="180"/>
    </location>
</feature>
<evidence type="ECO:0000256" key="1">
    <source>
        <dbReference type="ARBA" id="ARBA00022729"/>
    </source>
</evidence>
<protein>
    <submittedName>
        <fullName evidence="6">Peptidoglycan DD-metalloendopeptidase family protein</fullName>
    </submittedName>
</protein>
<dbReference type="EMBL" id="CP096034">
    <property type="protein sequence ID" value="UPM56115.1"/>
    <property type="molecule type" value="Genomic_DNA"/>
</dbReference>
<dbReference type="InterPro" id="IPR016047">
    <property type="entry name" value="M23ase_b-sheet_dom"/>
</dbReference>
<dbReference type="CDD" id="cd12797">
    <property type="entry name" value="M23_peptidase"/>
    <property type="match status" value="1"/>
</dbReference>